<feature type="transmembrane region" description="Helical" evidence="1">
    <location>
        <begin position="105"/>
        <end position="122"/>
    </location>
</feature>
<feature type="transmembrane region" description="Helical" evidence="1">
    <location>
        <begin position="219"/>
        <end position="239"/>
    </location>
</feature>
<comment type="caution">
    <text evidence="2">The sequence shown here is derived from an EMBL/GenBank/DDBJ whole genome shotgun (WGS) entry which is preliminary data.</text>
</comment>
<gene>
    <name evidence="2" type="ORF">UX20_C0036G0011</name>
</gene>
<dbReference type="GO" id="GO:0004143">
    <property type="term" value="F:ATP-dependent diacylglycerol kinase activity"/>
    <property type="evidence" value="ECO:0007669"/>
    <property type="project" value="InterPro"/>
</dbReference>
<feature type="transmembrane region" description="Helical" evidence="1">
    <location>
        <begin position="7"/>
        <end position="28"/>
    </location>
</feature>
<keyword evidence="1" id="KW-1133">Transmembrane helix</keyword>
<protein>
    <submittedName>
        <fullName evidence="2">Uncharacterized protein</fullName>
    </submittedName>
</protein>
<dbReference type="InterPro" id="IPR037997">
    <property type="entry name" value="Dgk1-like"/>
</dbReference>
<dbReference type="AlphaFoldDB" id="A0A0G1Q5D7"/>
<evidence type="ECO:0000256" key="1">
    <source>
        <dbReference type="SAM" id="Phobius"/>
    </source>
</evidence>
<organism evidence="2 3">
    <name type="scientific">Candidatus Magasanikbacteria bacterium GW2011_GWC2_45_8</name>
    <dbReference type="NCBI Taxonomy" id="1619050"/>
    <lineage>
        <taxon>Bacteria</taxon>
        <taxon>Candidatus Magasanikiibacteriota</taxon>
    </lineage>
</organism>
<evidence type="ECO:0000313" key="3">
    <source>
        <dbReference type="Proteomes" id="UP000034911"/>
    </source>
</evidence>
<dbReference type="PANTHER" id="PTHR31303">
    <property type="entry name" value="CTP-DEPENDENT DIACYLGLYCEROL KINASE 1"/>
    <property type="match status" value="1"/>
</dbReference>
<proteinExistence type="predicted"/>
<keyword evidence="1" id="KW-0472">Membrane</keyword>
<accession>A0A0G1Q5D7</accession>
<sequence>MERDRDLAARMILHMVIALIGAWLILVVRVDVPFMWYLGLGIGTPIIVLDLFRAYYVWPRVTSIRQAKQNRRHTFLRDEQFLKNFERFYEPLLTRLYHPSEMGKISSGVWYFLGMIVSYGIASVIGRPWLAGFAILFQGIADPIARTFGLRWPVLPIPEWGNKSVGGFLAAFFVSAGAGMCILAIISPATFNISVLRLVFCIGVGAFFAALAEANARRIGLDDNLIIPVVAVIGMIAALR</sequence>
<dbReference type="GO" id="GO:0006654">
    <property type="term" value="P:phosphatidic acid biosynthetic process"/>
    <property type="evidence" value="ECO:0007669"/>
    <property type="project" value="TreeGrafter"/>
</dbReference>
<keyword evidence="1" id="KW-0812">Transmembrane</keyword>
<feature type="transmembrane region" description="Helical" evidence="1">
    <location>
        <begin position="193"/>
        <end position="212"/>
    </location>
</feature>
<name>A0A0G1Q5D7_9BACT</name>
<reference evidence="2 3" key="1">
    <citation type="journal article" date="2015" name="Nature">
        <title>rRNA introns, odd ribosomes, and small enigmatic genomes across a large radiation of phyla.</title>
        <authorList>
            <person name="Brown C.T."/>
            <person name="Hug L.A."/>
            <person name="Thomas B.C."/>
            <person name="Sharon I."/>
            <person name="Castelle C.J."/>
            <person name="Singh A."/>
            <person name="Wilkins M.J."/>
            <person name="Williams K.H."/>
            <person name="Banfield J.F."/>
        </authorList>
    </citation>
    <scope>NUCLEOTIDE SEQUENCE [LARGE SCALE GENOMIC DNA]</scope>
</reference>
<evidence type="ECO:0000313" key="2">
    <source>
        <dbReference type="EMBL" id="KKU12953.1"/>
    </source>
</evidence>
<dbReference type="Proteomes" id="UP000034911">
    <property type="component" value="Unassembled WGS sequence"/>
</dbReference>
<feature type="transmembrane region" description="Helical" evidence="1">
    <location>
        <begin position="165"/>
        <end position="187"/>
    </location>
</feature>
<dbReference type="PANTHER" id="PTHR31303:SF1">
    <property type="entry name" value="CTP-DEPENDENT DIACYLGLYCEROL KINASE 1"/>
    <property type="match status" value="1"/>
</dbReference>
<dbReference type="EMBL" id="LCLH01000036">
    <property type="protein sequence ID" value="KKU12953.1"/>
    <property type="molecule type" value="Genomic_DNA"/>
</dbReference>
<dbReference type="STRING" id="1619050.UX20_C0036G0011"/>
<feature type="transmembrane region" description="Helical" evidence="1">
    <location>
        <begin position="34"/>
        <end position="58"/>
    </location>
</feature>